<keyword evidence="2" id="KW-1185">Reference proteome</keyword>
<dbReference type="InterPro" id="IPR027417">
    <property type="entry name" value="P-loop_NTPase"/>
</dbReference>
<dbReference type="OrthoDB" id="10274780at2759"/>
<evidence type="ECO:0000313" key="1">
    <source>
        <dbReference type="EMBL" id="CBN77883.1"/>
    </source>
</evidence>
<organism evidence="1 2">
    <name type="scientific">Ectocarpus siliculosus</name>
    <name type="common">Brown alga</name>
    <name type="synonym">Conferva siliculosa</name>
    <dbReference type="NCBI Taxonomy" id="2880"/>
    <lineage>
        <taxon>Eukaryota</taxon>
        <taxon>Sar</taxon>
        <taxon>Stramenopiles</taxon>
        <taxon>Ochrophyta</taxon>
        <taxon>PX clade</taxon>
        <taxon>Phaeophyceae</taxon>
        <taxon>Ectocarpales</taxon>
        <taxon>Ectocarpaceae</taxon>
        <taxon>Ectocarpus</taxon>
    </lineage>
</organism>
<protein>
    <recommendedName>
        <fullName evidence="3">Sulfotransferase domain-containing protein</fullName>
    </recommendedName>
</protein>
<dbReference type="InParanoid" id="D8LSV6"/>
<sequence>MPSRRMNHPARFHSRNAKILARQSVLRDQANITAEAVPEEADSIKPVAIPFKQKPDEFGERGHGLSLVALGEPKSGTTWLGRMVPSLAIELCGSENNPWCQLGGVEVFPHPPAPSYEFELLNISTPTGRPRLFLHFQGRIKHIIPGMDLGIPLKCRNGGRLHKEGFMDLQPCDSGESPTRERLESCLWNTTKRCVNYMTSTDPAVRRSIVLFRDPRDVVISEYKMRTQVFHRDPWIASLSLEEFVQFKFEVLVSWLHQRYMWHTGDLMGPSSHVEFYDELQRSPVGFIGIARLMGLECSEDQAYKVWKAHKQASPNGGFATRVGEETIQFMNATMARLLPPSVVIQWGLTPTEI</sequence>
<dbReference type="Proteomes" id="UP000002630">
    <property type="component" value="Unassembled WGS sequence"/>
</dbReference>
<dbReference type="AlphaFoldDB" id="D8LSV6"/>
<evidence type="ECO:0008006" key="3">
    <source>
        <dbReference type="Google" id="ProtNLM"/>
    </source>
</evidence>
<dbReference type="SUPFAM" id="SSF52540">
    <property type="entry name" value="P-loop containing nucleoside triphosphate hydrolases"/>
    <property type="match status" value="1"/>
</dbReference>
<reference evidence="1 2" key="1">
    <citation type="journal article" date="2010" name="Nature">
        <title>The Ectocarpus genome and the independent evolution of multicellularity in brown algae.</title>
        <authorList>
            <person name="Cock J.M."/>
            <person name="Sterck L."/>
            <person name="Rouze P."/>
            <person name="Scornet D."/>
            <person name="Allen A.E."/>
            <person name="Amoutzias G."/>
            <person name="Anthouard V."/>
            <person name="Artiguenave F."/>
            <person name="Aury J.M."/>
            <person name="Badger J.H."/>
            <person name="Beszteri B."/>
            <person name="Billiau K."/>
            <person name="Bonnet E."/>
            <person name="Bothwell J.H."/>
            <person name="Bowler C."/>
            <person name="Boyen C."/>
            <person name="Brownlee C."/>
            <person name="Carrano C.J."/>
            <person name="Charrier B."/>
            <person name="Cho G.Y."/>
            <person name="Coelho S.M."/>
            <person name="Collen J."/>
            <person name="Corre E."/>
            <person name="Da Silva C."/>
            <person name="Delage L."/>
            <person name="Delaroque N."/>
            <person name="Dittami S.M."/>
            <person name="Doulbeau S."/>
            <person name="Elias M."/>
            <person name="Farnham G."/>
            <person name="Gachon C.M."/>
            <person name="Gschloessl B."/>
            <person name="Heesch S."/>
            <person name="Jabbari K."/>
            <person name="Jubin C."/>
            <person name="Kawai H."/>
            <person name="Kimura K."/>
            <person name="Kloareg B."/>
            <person name="Kupper F.C."/>
            <person name="Lang D."/>
            <person name="Le Bail A."/>
            <person name="Leblanc C."/>
            <person name="Lerouge P."/>
            <person name="Lohr M."/>
            <person name="Lopez P.J."/>
            <person name="Martens C."/>
            <person name="Maumus F."/>
            <person name="Michel G."/>
            <person name="Miranda-Saavedra D."/>
            <person name="Morales J."/>
            <person name="Moreau H."/>
            <person name="Motomura T."/>
            <person name="Nagasato C."/>
            <person name="Napoli C.A."/>
            <person name="Nelson D.R."/>
            <person name="Nyvall-Collen P."/>
            <person name="Peters A.F."/>
            <person name="Pommier C."/>
            <person name="Potin P."/>
            <person name="Poulain J."/>
            <person name="Quesneville H."/>
            <person name="Read B."/>
            <person name="Rensing S.A."/>
            <person name="Ritter A."/>
            <person name="Rousvoal S."/>
            <person name="Samanta M."/>
            <person name="Samson G."/>
            <person name="Schroeder D.C."/>
            <person name="Segurens B."/>
            <person name="Strittmatter M."/>
            <person name="Tonon T."/>
            <person name="Tregear J.W."/>
            <person name="Valentin K."/>
            <person name="von Dassow P."/>
            <person name="Yamagishi T."/>
            <person name="Van de Peer Y."/>
            <person name="Wincker P."/>
        </authorList>
    </citation>
    <scope>NUCLEOTIDE SEQUENCE [LARGE SCALE GENOMIC DNA]</scope>
    <source>
        <strain evidence="2">Ec32 / CCAP1310/4</strain>
    </source>
</reference>
<evidence type="ECO:0000313" key="2">
    <source>
        <dbReference type="Proteomes" id="UP000002630"/>
    </source>
</evidence>
<proteinExistence type="predicted"/>
<accession>D8LSV6</accession>
<dbReference type="EMBL" id="FN649760">
    <property type="protein sequence ID" value="CBN77883.1"/>
    <property type="molecule type" value="Genomic_DNA"/>
</dbReference>
<name>D8LSV6_ECTSI</name>
<gene>
    <name evidence="1" type="ORF">Esi_0077_0024</name>
</gene>
<dbReference type="Gene3D" id="3.40.50.300">
    <property type="entry name" value="P-loop containing nucleotide triphosphate hydrolases"/>
    <property type="match status" value="1"/>
</dbReference>